<accession>A0A8R1UZG0</accession>
<dbReference type="EnsemblMetazoa" id="PPA42894.1">
    <property type="protein sequence ID" value="PPA42894.1"/>
    <property type="gene ID" value="WBGene00281263"/>
</dbReference>
<dbReference type="AlphaFoldDB" id="A0A2A6BHX3"/>
<organism evidence="1 2">
    <name type="scientific">Pristionchus pacificus</name>
    <name type="common">Parasitic nematode worm</name>
    <dbReference type="NCBI Taxonomy" id="54126"/>
    <lineage>
        <taxon>Eukaryota</taxon>
        <taxon>Metazoa</taxon>
        <taxon>Ecdysozoa</taxon>
        <taxon>Nematoda</taxon>
        <taxon>Chromadorea</taxon>
        <taxon>Rhabditida</taxon>
        <taxon>Rhabditina</taxon>
        <taxon>Diplogasteromorpha</taxon>
        <taxon>Diplogasteroidea</taxon>
        <taxon>Neodiplogasteridae</taxon>
        <taxon>Pristionchus</taxon>
    </lineage>
</organism>
<keyword evidence="2" id="KW-1185">Reference proteome</keyword>
<evidence type="ECO:0000313" key="1">
    <source>
        <dbReference type="EnsemblMetazoa" id="PPA42894.1"/>
    </source>
</evidence>
<gene>
    <name evidence="1" type="primary">WBGene00281263</name>
</gene>
<reference evidence="1" key="2">
    <citation type="submission" date="2022-06" db="UniProtKB">
        <authorList>
            <consortium name="EnsemblMetazoa"/>
        </authorList>
    </citation>
    <scope>IDENTIFICATION</scope>
    <source>
        <strain evidence="1">PS312</strain>
    </source>
</reference>
<dbReference type="Proteomes" id="UP000005239">
    <property type="component" value="Unassembled WGS sequence"/>
</dbReference>
<name>A0A2A6BHX3_PRIPA</name>
<reference evidence="2" key="1">
    <citation type="journal article" date="2008" name="Nat. Genet.">
        <title>The Pristionchus pacificus genome provides a unique perspective on nematode lifestyle and parasitism.</title>
        <authorList>
            <person name="Dieterich C."/>
            <person name="Clifton S.W."/>
            <person name="Schuster L.N."/>
            <person name="Chinwalla A."/>
            <person name="Delehaunty K."/>
            <person name="Dinkelacker I."/>
            <person name="Fulton L."/>
            <person name="Fulton R."/>
            <person name="Godfrey J."/>
            <person name="Minx P."/>
            <person name="Mitreva M."/>
            <person name="Roeseler W."/>
            <person name="Tian H."/>
            <person name="Witte H."/>
            <person name="Yang S.P."/>
            <person name="Wilson R.K."/>
            <person name="Sommer R.J."/>
        </authorList>
    </citation>
    <scope>NUCLEOTIDE SEQUENCE [LARGE SCALE GENOMIC DNA]</scope>
    <source>
        <strain evidence="2">PS312</strain>
    </source>
</reference>
<evidence type="ECO:0000313" key="2">
    <source>
        <dbReference type="Proteomes" id="UP000005239"/>
    </source>
</evidence>
<sequence length="170" mass="18924">MKPPSEAKIPVSPCRKCAKDSFYRENYQCSPMYDGIQDEQTCEIAPPSTSLSYNTVNGCSAVTLICPAGSSYYVNSKIFDNQPDPKQVYTEEIFKVSVKYFHADAVGLRLRIFTESSTGECTKAYLSVASANSPTSDLGIFCRDGVWKYLDIENKYYNVPVQSVMCGKPK</sequence>
<protein>
    <submittedName>
        <fullName evidence="1">Uncharacterized protein</fullName>
    </submittedName>
</protein>
<accession>A0A2A6BHX3</accession>
<proteinExistence type="predicted"/>